<keyword evidence="2" id="KW-0131">Cell cycle</keyword>
<name>A0ABP8Q4D5_9GAMM</name>
<dbReference type="InterPro" id="IPR032519">
    <property type="entry name" value="YbgF_tri"/>
</dbReference>
<dbReference type="Pfam" id="PF13525">
    <property type="entry name" value="YfiO"/>
    <property type="match status" value="1"/>
</dbReference>
<keyword evidence="3" id="KW-0802">TPR repeat</keyword>
<feature type="domain" description="YbgF trimerisation" evidence="6">
    <location>
        <begin position="19"/>
        <end position="92"/>
    </location>
</feature>
<feature type="compositionally biased region" description="Low complexity" evidence="4">
    <location>
        <begin position="85"/>
        <end position="102"/>
    </location>
</feature>
<proteinExistence type="inferred from homology"/>
<comment type="caution">
    <text evidence="7">The sequence shown here is derived from an EMBL/GenBank/DDBJ whole genome shotgun (WGS) entry which is preliminary data.</text>
</comment>
<dbReference type="Proteomes" id="UP001501321">
    <property type="component" value="Unassembled WGS sequence"/>
</dbReference>
<dbReference type="InterPro" id="IPR019734">
    <property type="entry name" value="TPR_rpt"/>
</dbReference>
<protein>
    <recommendedName>
        <fullName evidence="2">Cell division coordinator CpoB</fullName>
    </recommendedName>
</protein>
<sequence>MAALFSMGLSHSLWAEDGSIEERVLRLERALNSRNLVQVEMQQQLDSLSNEVRQLRGDLEEANYKLQQAVERQKSMYEELDKAKAAASAAPSDAATPAPGADTSDKGVAASQKAPSAAPPSAEESKAYESAVNLVLKDQDFKKGSAALSQFLSKYPNSSYQSNAHYWLGQVLMKQGDNGQARTHFLQVAKDKDSSKRADAILKLGLISKAEGDADKAGKFFQLVIKQYPDSTAAQLAQKEVSGK</sequence>
<comment type="similarity">
    <text evidence="2">Belongs to the CpoB family.</text>
</comment>
<keyword evidence="1 2" id="KW-0732">Signal</keyword>
<evidence type="ECO:0000313" key="8">
    <source>
        <dbReference type="Proteomes" id="UP001501321"/>
    </source>
</evidence>
<feature type="region of interest" description="Disordered" evidence="4">
    <location>
        <begin position="82"/>
        <end position="125"/>
    </location>
</feature>
<comment type="subcellular location">
    <subcellularLocation>
        <location evidence="2">Periplasm</location>
    </subcellularLocation>
</comment>
<keyword evidence="2" id="KW-0574">Periplasm</keyword>
<evidence type="ECO:0000256" key="3">
    <source>
        <dbReference type="PROSITE-ProRule" id="PRU00339"/>
    </source>
</evidence>
<feature type="domain" description="Outer membrane lipoprotein BamD-like" evidence="5">
    <location>
        <begin position="121"/>
        <end position="239"/>
    </location>
</feature>
<dbReference type="InterPro" id="IPR011990">
    <property type="entry name" value="TPR-like_helical_dom_sf"/>
</dbReference>
<feature type="compositionally biased region" description="Low complexity" evidence="4">
    <location>
        <begin position="109"/>
        <end position="122"/>
    </location>
</feature>
<evidence type="ECO:0000256" key="4">
    <source>
        <dbReference type="SAM" id="MobiDB-lite"/>
    </source>
</evidence>
<dbReference type="InterPro" id="IPR014162">
    <property type="entry name" value="CpoB_C"/>
</dbReference>
<evidence type="ECO:0000256" key="2">
    <source>
        <dbReference type="HAMAP-Rule" id="MF_02066"/>
    </source>
</evidence>
<dbReference type="HAMAP" id="MF_02066">
    <property type="entry name" value="CpoB"/>
    <property type="match status" value="1"/>
</dbReference>
<dbReference type="SUPFAM" id="SSF48452">
    <property type="entry name" value="TPR-like"/>
    <property type="match status" value="1"/>
</dbReference>
<comment type="function">
    <text evidence="2">Mediates coordination of peptidoglycan synthesis and outer membrane constriction during cell division.</text>
</comment>
<accession>A0ABP8Q4D5</accession>
<dbReference type="NCBIfam" id="TIGR02795">
    <property type="entry name" value="tol_pal_ybgF"/>
    <property type="match status" value="1"/>
</dbReference>
<dbReference type="PROSITE" id="PS50005">
    <property type="entry name" value="TPR"/>
    <property type="match status" value="1"/>
</dbReference>
<keyword evidence="2" id="KW-0132">Cell division</keyword>
<organism evidence="7 8">
    <name type="scientific">Pseudaeromonas paramecii</name>
    <dbReference type="NCBI Taxonomy" id="2138166"/>
    <lineage>
        <taxon>Bacteria</taxon>
        <taxon>Pseudomonadati</taxon>
        <taxon>Pseudomonadota</taxon>
        <taxon>Gammaproteobacteria</taxon>
        <taxon>Aeromonadales</taxon>
        <taxon>Aeromonadaceae</taxon>
        <taxon>Pseudaeromonas</taxon>
    </lineage>
</organism>
<evidence type="ECO:0000256" key="1">
    <source>
        <dbReference type="ARBA" id="ARBA00022729"/>
    </source>
</evidence>
<dbReference type="Gene3D" id="1.20.5.110">
    <property type="match status" value="1"/>
</dbReference>
<evidence type="ECO:0000313" key="7">
    <source>
        <dbReference type="EMBL" id="GAA4496184.1"/>
    </source>
</evidence>
<dbReference type="Gene3D" id="1.25.40.10">
    <property type="entry name" value="Tetratricopeptide repeat domain"/>
    <property type="match status" value="1"/>
</dbReference>
<keyword evidence="8" id="KW-1185">Reference proteome</keyword>
<feature type="repeat" description="TPR" evidence="3">
    <location>
        <begin position="198"/>
        <end position="231"/>
    </location>
</feature>
<dbReference type="InterPro" id="IPR039565">
    <property type="entry name" value="BamD-like"/>
</dbReference>
<dbReference type="EMBL" id="BAABFC010000009">
    <property type="protein sequence ID" value="GAA4496184.1"/>
    <property type="molecule type" value="Genomic_DNA"/>
</dbReference>
<dbReference type="Pfam" id="PF16331">
    <property type="entry name" value="TolA_bind_tri"/>
    <property type="match status" value="1"/>
</dbReference>
<evidence type="ECO:0000259" key="6">
    <source>
        <dbReference type="Pfam" id="PF16331"/>
    </source>
</evidence>
<gene>
    <name evidence="7" type="primary">ybgF</name>
    <name evidence="2" type="synonym">cpoB</name>
    <name evidence="7" type="ORF">GCM10023095_10680</name>
</gene>
<evidence type="ECO:0000259" key="5">
    <source>
        <dbReference type="Pfam" id="PF13525"/>
    </source>
</evidence>
<dbReference type="InterPro" id="IPR034706">
    <property type="entry name" value="CpoB"/>
</dbReference>
<reference evidence="8" key="1">
    <citation type="journal article" date="2019" name="Int. J. Syst. Evol. Microbiol.">
        <title>The Global Catalogue of Microorganisms (GCM) 10K type strain sequencing project: providing services to taxonomists for standard genome sequencing and annotation.</title>
        <authorList>
            <consortium name="The Broad Institute Genomics Platform"/>
            <consortium name="The Broad Institute Genome Sequencing Center for Infectious Disease"/>
            <person name="Wu L."/>
            <person name="Ma J."/>
        </authorList>
    </citation>
    <scope>NUCLEOTIDE SEQUENCE [LARGE SCALE GENOMIC DNA]</scope>
    <source>
        <strain evidence="8">JCM 32226</strain>
    </source>
</reference>